<dbReference type="Proteomes" id="UP000266568">
    <property type="component" value="Unassembled WGS sequence"/>
</dbReference>
<comment type="subcellular location">
    <subcellularLocation>
        <location evidence="2">Cell membrane</location>
        <topology evidence="2">Lipid-anchor</topology>
    </subcellularLocation>
</comment>
<gene>
    <name evidence="4" type="ORF">DFR49_0640</name>
</gene>
<dbReference type="AlphaFoldDB" id="A0A397PG08"/>
<keyword evidence="3" id="KW-0175">Coiled coil</keyword>
<keyword evidence="2" id="KW-1134">Transmembrane beta strand</keyword>
<dbReference type="PANTHER" id="PTHR30203:SF25">
    <property type="entry name" value="OUTER MEMBRANE PROTEIN-RELATED"/>
    <property type="match status" value="1"/>
</dbReference>
<keyword evidence="2" id="KW-0812">Transmembrane</keyword>
<sequence length="515" mass="55391">MNWTFAMPFIPPASSIPIRQAIASSLMALALAGCTMGPNFTKPAPSAPADWTSWRSGDASLHGAIGTDATLPADWWRAFNDPVLDELVRRGFAASPDLQTAALHVAQARVQRGSAAVQGLPQINASGQVSRQRQSEHGASTRLLNVVSSSSSGSDRDALVKLLSEPFTLYQTGLDASWELDLWGKVRRSLEAADAGVAQQAALLDHARLSLASDVARNYFDLRATQRKIALAREDITALKERTDLLSARTTGGINNHFDLERQRSELQGIEAQLPALLAQEAAQANQIALLLGERPGALGDLLKPVADAGKPALPDLALGLPSEIALCRPDIRAAEARLHSVTANIGVAKADMYPSIRLGGGFNLESYRAENLFDWASRAWSIGPSVSLPLFDGGRRKRVVQLRELEQKEAAVSYQQTVLQAWQEIDDALNGYTAEQQQNAMLAARLDSARAAFDLASARYRGGVITWLDVIDSQRTMLQASRDLADSNGRLATRYAALNKAIGNASESTAAKAN</sequence>
<dbReference type="Gene3D" id="2.20.200.10">
    <property type="entry name" value="Outer membrane efflux proteins (OEP)"/>
    <property type="match status" value="1"/>
</dbReference>
<proteinExistence type="inferred from homology"/>
<dbReference type="SUPFAM" id="SSF56954">
    <property type="entry name" value="Outer membrane efflux proteins (OEP)"/>
    <property type="match status" value="1"/>
</dbReference>
<dbReference type="PANTHER" id="PTHR30203">
    <property type="entry name" value="OUTER MEMBRANE CATION EFFLUX PROTEIN"/>
    <property type="match status" value="1"/>
</dbReference>
<protein>
    <submittedName>
        <fullName evidence="4">NodT family efflux transporter outer membrane factor (OMF) lipoprotein</fullName>
    </submittedName>
</protein>
<feature type="coiled-coil region" evidence="3">
    <location>
        <begin position="222"/>
        <end position="280"/>
    </location>
</feature>
<keyword evidence="2" id="KW-0564">Palmitate</keyword>
<evidence type="ECO:0000256" key="1">
    <source>
        <dbReference type="ARBA" id="ARBA00007613"/>
    </source>
</evidence>
<keyword evidence="5" id="KW-1185">Reference proteome</keyword>
<evidence type="ECO:0000313" key="5">
    <source>
        <dbReference type="Proteomes" id="UP000266568"/>
    </source>
</evidence>
<evidence type="ECO:0000256" key="3">
    <source>
        <dbReference type="SAM" id="Coils"/>
    </source>
</evidence>
<keyword evidence="2 4" id="KW-0449">Lipoprotein</keyword>
<organism evidence="4 5">
    <name type="scientific">Hephaestia caeni</name>
    <dbReference type="NCBI Taxonomy" id="645617"/>
    <lineage>
        <taxon>Bacteria</taxon>
        <taxon>Pseudomonadati</taxon>
        <taxon>Pseudomonadota</taxon>
        <taxon>Alphaproteobacteria</taxon>
        <taxon>Sphingomonadales</taxon>
        <taxon>Sphingomonadaceae</taxon>
        <taxon>Hephaestia</taxon>
    </lineage>
</organism>
<dbReference type="Pfam" id="PF02321">
    <property type="entry name" value="OEP"/>
    <property type="match status" value="2"/>
</dbReference>
<evidence type="ECO:0000313" key="4">
    <source>
        <dbReference type="EMBL" id="RIA46107.1"/>
    </source>
</evidence>
<dbReference type="InterPro" id="IPR010131">
    <property type="entry name" value="MdtP/NodT-like"/>
</dbReference>
<dbReference type="EMBL" id="QXDC01000002">
    <property type="protein sequence ID" value="RIA46107.1"/>
    <property type="molecule type" value="Genomic_DNA"/>
</dbReference>
<dbReference type="InterPro" id="IPR003423">
    <property type="entry name" value="OMP_efflux"/>
</dbReference>
<dbReference type="GO" id="GO:0015562">
    <property type="term" value="F:efflux transmembrane transporter activity"/>
    <property type="evidence" value="ECO:0007669"/>
    <property type="project" value="InterPro"/>
</dbReference>
<accession>A0A397PG08</accession>
<evidence type="ECO:0000256" key="2">
    <source>
        <dbReference type="RuleBase" id="RU362097"/>
    </source>
</evidence>
<reference evidence="4 5" key="1">
    <citation type="submission" date="2018-08" db="EMBL/GenBank/DDBJ databases">
        <title>Genomic Encyclopedia of Type Strains, Phase IV (KMG-IV): sequencing the most valuable type-strain genomes for metagenomic binning, comparative biology and taxonomic classification.</title>
        <authorList>
            <person name="Goeker M."/>
        </authorList>
    </citation>
    <scope>NUCLEOTIDE SEQUENCE [LARGE SCALE GENOMIC DNA]</scope>
    <source>
        <strain evidence="4 5">DSM 25527</strain>
    </source>
</reference>
<dbReference type="GO" id="GO:0005886">
    <property type="term" value="C:plasma membrane"/>
    <property type="evidence" value="ECO:0007669"/>
    <property type="project" value="UniProtKB-SubCell"/>
</dbReference>
<dbReference type="NCBIfam" id="TIGR01845">
    <property type="entry name" value="outer_NodT"/>
    <property type="match status" value="1"/>
</dbReference>
<comment type="caution">
    <text evidence="4">The sequence shown here is derived from an EMBL/GenBank/DDBJ whole genome shotgun (WGS) entry which is preliminary data.</text>
</comment>
<dbReference type="Gene3D" id="1.20.1600.10">
    <property type="entry name" value="Outer membrane efflux proteins (OEP)"/>
    <property type="match status" value="1"/>
</dbReference>
<name>A0A397PG08_9SPHN</name>
<comment type="similarity">
    <text evidence="1 2">Belongs to the outer membrane factor (OMF) (TC 1.B.17) family.</text>
</comment>
<keyword evidence="2" id="KW-0472">Membrane</keyword>